<dbReference type="RefSeq" id="WP_166951012.1">
    <property type="nucleotide sequence ID" value="NZ_JAASQI010000003.1"/>
</dbReference>
<evidence type="ECO:0000256" key="6">
    <source>
        <dbReference type="ARBA" id="ARBA00023136"/>
    </source>
</evidence>
<feature type="transmembrane region" description="Helical" evidence="7">
    <location>
        <begin position="225"/>
        <end position="246"/>
    </location>
</feature>
<comment type="caution">
    <text evidence="9">The sequence shown here is derived from an EMBL/GenBank/DDBJ whole genome shotgun (WGS) entry which is preliminary data.</text>
</comment>
<evidence type="ECO:0000259" key="8">
    <source>
        <dbReference type="PROSITE" id="PS50850"/>
    </source>
</evidence>
<feature type="transmembrane region" description="Helical" evidence="7">
    <location>
        <begin position="345"/>
        <end position="368"/>
    </location>
</feature>
<dbReference type="PANTHER" id="PTHR23513:SF11">
    <property type="entry name" value="STAPHYLOFERRIN A TRANSPORTER"/>
    <property type="match status" value="1"/>
</dbReference>
<dbReference type="Gene3D" id="1.20.1250.20">
    <property type="entry name" value="MFS general substrate transporter like domains"/>
    <property type="match status" value="1"/>
</dbReference>
<evidence type="ECO:0000256" key="2">
    <source>
        <dbReference type="ARBA" id="ARBA00022448"/>
    </source>
</evidence>
<feature type="transmembrane region" description="Helical" evidence="7">
    <location>
        <begin position="258"/>
        <end position="278"/>
    </location>
</feature>
<dbReference type="CDD" id="cd06173">
    <property type="entry name" value="MFS_MefA_like"/>
    <property type="match status" value="1"/>
</dbReference>
<feature type="transmembrane region" description="Helical" evidence="7">
    <location>
        <begin position="53"/>
        <end position="74"/>
    </location>
</feature>
<dbReference type="EMBL" id="JAASQI010000003">
    <property type="protein sequence ID" value="NIJ57911.1"/>
    <property type="molecule type" value="Genomic_DNA"/>
</dbReference>
<feature type="domain" description="Major facilitator superfamily (MFS) profile" evidence="8">
    <location>
        <begin position="1"/>
        <end position="403"/>
    </location>
</feature>
<evidence type="ECO:0000313" key="10">
    <source>
        <dbReference type="Proteomes" id="UP001429580"/>
    </source>
</evidence>
<feature type="transmembrane region" description="Helical" evidence="7">
    <location>
        <begin position="162"/>
        <end position="187"/>
    </location>
</feature>
<dbReference type="InterPro" id="IPR020846">
    <property type="entry name" value="MFS_dom"/>
</dbReference>
<feature type="transmembrane region" description="Helical" evidence="7">
    <location>
        <begin position="95"/>
        <end position="124"/>
    </location>
</feature>
<dbReference type="PROSITE" id="PS50850">
    <property type="entry name" value="MFS"/>
    <property type="match status" value="1"/>
</dbReference>
<keyword evidence="4 7" id="KW-0812">Transmembrane</keyword>
<keyword evidence="2" id="KW-0813">Transport</keyword>
<evidence type="ECO:0000256" key="3">
    <source>
        <dbReference type="ARBA" id="ARBA00022475"/>
    </source>
</evidence>
<keyword evidence="5 7" id="KW-1133">Transmembrane helix</keyword>
<evidence type="ECO:0000256" key="1">
    <source>
        <dbReference type="ARBA" id="ARBA00004651"/>
    </source>
</evidence>
<feature type="transmembrane region" description="Helical" evidence="7">
    <location>
        <begin position="380"/>
        <end position="400"/>
    </location>
</feature>
<keyword evidence="6 7" id="KW-0472">Membrane</keyword>
<protein>
    <submittedName>
        <fullName evidence="9">MFS family permease</fullName>
    </submittedName>
</protein>
<dbReference type="InterPro" id="IPR036259">
    <property type="entry name" value="MFS_trans_sf"/>
</dbReference>
<name>A0ABX0UY89_9HYPH</name>
<evidence type="ECO:0000256" key="7">
    <source>
        <dbReference type="SAM" id="Phobius"/>
    </source>
</evidence>
<keyword evidence="10" id="KW-1185">Reference proteome</keyword>
<gene>
    <name evidence="9" type="ORF">FHS82_001747</name>
</gene>
<feature type="transmembrane region" description="Helical" evidence="7">
    <location>
        <begin position="20"/>
        <end position="41"/>
    </location>
</feature>
<evidence type="ECO:0000256" key="4">
    <source>
        <dbReference type="ARBA" id="ARBA00022692"/>
    </source>
</evidence>
<evidence type="ECO:0000313" key="9">
    <source>
        <dbReference type="EMBL" id="NIJ57911.1"/>
    </source>
</evidence>
<dbReference type="Pfam" id="PF05977">
    <property type="entry name" value="MFS_3"/>
    <property type="match status" value="1"/>
</dbReference>
<dbReference type="SUPFAM" id="SSF103473">
    <property type="entry name" value="MFS general substrate transporter"/>
    <property type="match status" value="1"/>
</dbReference>
<dbReference type="PANTHER" id="PTHR23513">
    <property type="entry name" value="INTEGRAL MEMBRANE EFFLUX PROTEIN-RELATED"/>
    <property type="match status" value="1"/>
</dbReference>
<dbReference type="Proteomes" id="UP001429580">
    <property type="component" value="Unassembled WGS sequence"/>
</dbReference>
<accession>A0ABX0UY89</accession>
<feature type="transmembrane region" description="Helical" evidence="7">
    <location>
        <begin position="312"/>
        <end position="333"/>
    </location>
</feature>
<reference evidence="9 10" key="1">
    <citation type="submission" date="2020-03" db="EMBL/GenBank/DDBJ databases">
        <title>Genomic Encyclopedia of Type Strains, Phase IV (KMG-IV): sequencing the most valuable type-strain genomes for metagenomic binning, comparative biology and taxonomic classification.</title>
        <authorList>
            <person name="Goeker M."/>
        </authorList>
    </citation>
    <scope>NUCLEOTIDE SEQUENCE [LARGE SCALE GENOMIC DNA]</scope>
    <source>
        <strain evidence="9 10">DSM 103870</strain>
    </source>
</reference>
<dbReference type="InterPro" id="IPR010290">
    <property type="entry name" value="TM_effector"/>
</dbReference>
<keyword evidence="3" id="KW-1003">Cell membrane</keyword>
<sequence length="543" mass="59120">MLQTRLSVLAPFRHGDFRNLWTATLASNLGGLIQAVGAGWVMTMISDSSSMVALVQASTTLPIMLFSLVGGALADSFDRRRIMLIAQATMMAVSIALAVCAFSGLLTPWLLLTFTFLIGCGTALHNPSWQASMGDLVPRADLPSAVALNSMGFNLMRSVGPAVGGVIVAVAGGAFAFAINACSYLPLIAALARWKHRETPDTLPREEFVSAIGAGMRYVLMTPNLLRVMARGLVFGFAAIVVLALLPLVVRDLVGGGALTYGLMLGCFGLGAIGGALANARLRERFSTEHIVRWAFVMFALSVVGLALSKSVWLGCLFLLPAGACWVLALSLFNTSMQLSTPRWVVGRSLSLYQTATFGGMAIGSWVWGAVAEFYGPAQALLYATVVLVAGALMGLRFGLAEFGSLDLNPLNQFREPELRLVVKPQSGPIMVMIDYEVDRSNVPDFLAAMADRRRIRLRDGAQQWALLRDLENPDVWTESYHVPTWVDYVRHNMRRTQADAAVAERLQALHRGEERPRVHRMLEYHVVPAFDDTPLKDQFHTH</sequence>
<feature type="transmembrane region" description="Helical" evidence="7">
    <location>
        <begin position="290"/>
        <end position="306"/>
    </location>
</feature>
<organism evidence="9 10">
    <name type="scientific">Pseudochelatococcus lubricantis</name>
    <dbReference type="NCBI Taxonomy" id="1538102"/>
    <lineage>
        <taxon>Bacteria</taxon>
        <taxon>Pseudomonadati</taxon>
        <taxon>Pseudomonadota</taxon>
        <taxon>Alphaproteobacteria</taxon>
        <taxon>Hyphomicrobiales</taxon>
        <taxon>Chelatococcaceae</taxon>
        <taxon>Pseudochelatococcus</taxon>
    </lineage>
</organism>
<proteinExistence type="predicted"/>
<evidence type="ECO:0000256" key="5">
    <source>
        <dbReference type="ARBA" id="ARBA00022989"/>
    </source>
</evidence>
<comment type="subcellular location">
    <subcellularLocation>
        <location evidence="1">Cell membrane</location>
        <topology evidence="1">Multi-pass membrane protein</topology>
    </subcellularLocation>
</comment>